<accession>A0A514D630</accession>
<comment type="subcellular location">
    <subcellularLocation>
        <location evidence="1">Virion</location>
    </subcellularLocation>
</comment>
<dbReference type="InterPro" id="IPR002703">
    <property type="entry name" value="Levivir_coat"/>
</dbReference>
<evidence type="ECO:0008006" key="5">
    <source>
        <dbReference type="Google" id="ProtNLM"/>
    </source>
</evidence>
<dbReference type="GO" id="GO:0005198">
    <property type="term" value="F:structural molecule activity"/>
    <property type="evidence" value="ECO:0007669"/>
    <property type="project" value="InterPro"/>
</dbReference>
<dbReference type="Pfam" id="PF01819">
    <property type="entry name" value="Levi_coat"/>
    <property type="match status" value="1"/>
</dbReference>
<gene>
    <name evidence="4" type="ORF">H1BulkLitter5963_000002</name>
</gene>
<dbReference type="Gene3D" id="3.30.380.10">
    <property type="entry name" value="MS2 Viral Coat Protein"/>
    <property type="match status" value="1"/>
</dbReference>
<name>A0A514D630_9VIRU</name>
<evidence type="ECO:0000256" key="1">
    <source>
        <dbReference type="ARBA" id="ARBA00004328"/>
    </source>
</evidence>
<proteinExistence type="predicted"/>
<dbReference type="InterPro" id="IPR015954">
    <property type="entry name" value="Phage_RNA-type_capsid"/>
</dbReference>
<dbReference type="EMBL" id="MN034581">
    <property type="protein sequence ID" value="QDH89074.1"/>
    <property type="molecule type" value="Genomic_RNA"/>
</dbReference>
<reference evidence="4" key="1">
    <citation type="submission" date="2019-05" db="EMBL/GenBank/DDBJ databases">
        <title>Metatranscriptomic reconstruction reveals RNA viruses with the potential to shape carbon cycling in soil.</title>
        <authorList>
            <person name="Starr E.P."/>
            <person name="Nuccio E."/>
            <person name="Pett-Ridge J."/>
            <person name="Banfield J.F."/>
            <person name="Firestone M.K."/>
        </authorList>
    </citation>
    <scope>NUCLEOTIDE SEQUENCE</scope>
    <source>
        <strain evidence="4">H1_Bulk_Litter_5_scaffold_963</strain>
    </source>
</reference>
<dbReference type="SUPFAM" id="SSF55405">
    <property type="entry name" value="RNA bacteriophage capsid protein"/>
    <property type="match status" value="1"/>
</dbReference>
<keyword evidence="2" id="KW-0167">Capsid protein</keyword>
<sequence length="133" mass="14374">MPQLQNVILTDRTPVTPVNLTFVPRDIDAKGIGTVVNAAGTPIGEKRMTVSMKKTNTRYNGEVRLTLPVVVTETINGVSRPVIVRTAYVTLNATFDEKSTEQERTDAIGLMSSALATGKVLVNDALVKLEGVY</sequence>
<evidence type="ECO:0000256" key="3">
    <source>
        <dbReference type="ARBA" id="ARBA00022844"/>
    </source>
</evidence>
<evidence type="ECO:0000256" key="2">
    <source>
        <dbReference type="ARBA" id="ARBA00022561"/>
    </source>
</evidence>
<keyword evidence="3" id="KW-0946">Virion</keyword>
<protein>
    <recommendedName>
        <fullName evidence="5">Coat protein</fullName>
    </recommendedName>
</protein>
<evidence type="ECO:0000313" key="4">
    <source>
        <dbReference type="EMBL" id="QDH89074.1"/>
    </source>
</evidence>
<organism evidence="4">
    <name type="scientific">Leviviridae sp</name>
    <dbReference type="NCBI Taxonomy" id="2027243"/>
    <lineage>
        <taxon>Viruses</taxon>
        <taxon>Riboviria</taxon>
        <taxon>Orthornavirae</taxon>
        <taxon>Lenarviricota</taxon>
        <taxon>Leviviricetes</taxon>
        <taxon>Norzivirales</taxon>
        <taxon>Fiersviridae</taxon>
    </lineage>
</organism>
<dbReference type="GO" id="GO:0019028">
    <property type="term" value="C:viral capsid"/>
    <property type="evidence" value="ECO:0007669"/>
    <property type="project" value="UniProtKB-KW"/>
</dbReference>